<keyword evidence="1" id="KW-0472">Membrane</keyword>
<gene>
    <name evidence="2" type="ORF">A4R26_30680</name>
</gene>
<dbReference type="Proteomes" id="UP000192276">
    <property type="component" value="Unassembled WGS sequence"/>
</dbReference>
<keyword evidence="1" id="KW-1133">Transmembrane helix</keyword>
<sequence length="296" mass="33871">MKLSRKIGKVFNSRYCFVFLNGFLLASIVHFYNEDSYEKGLFESLAENVRSKSIGKTPYDEAILLNSLHLTHYLGERRSIVFRDKEVHSFKAAVVHPVTYDLMTTSGACGSFAYILSRLLNELKIPNRIAQMKVDGIYAGHNVVEAKTSKGWVVLDGLNNLYFKKADGNLASFSDVQHNWNFYSSQVPANYDHKYKYEGVRYTNWNKVPVLMPAIKGILSATLGKEKTEHLSLRTFFLRKFHILLEVAACLYVILLFLSIRNFMRRNPQKIKNYLSSFITSKKALVMPVNEKKASA</sequence>
<evidence type="ECO:0000256" key="1">
    <source>
        <dbReference type="SAM" id="Phobius"/>
    </source>
</evidence>
<keyword evidence="3" id="KW-1185">Reference proteome</keyword>
<feature type="transmembrane region" description="Helical" evidence="1">
    <location>
        <begin position="241"/>
        <end position="260"/>
    </location>
</feature>
<keyword evidence="1" id="KW-0812">Transmembrane</keyword>
<dbReference type="RefSeq" id="WP_081170138.1">
    <property type="nucleotide sequence ID" value="NZ_LWBP01000227.1"/>
</dbReference>
<comment type="caution">
    <text evidence="2">The sequence shown here is derived from an EMBL/GenBank/DDBJ whole genome shotgun (WGS) entry which is preliminary data.</text>
</comment>
<evidence type="ECO:0008006" key="4">
    <source>
        <dbReference type="Google" id="ProtNLM"/>
    </source>
</evidence>
<evidence type="ECO:0000313" key="2">
    <source>
        <dbReference type="EMBL" id="OQP49437.1"/>
    </source>
</evidence>
<dbReference type="OrthoDB" id="655403at2"/>
<reference evidence="3" key="1">
    <citation type="submission" date="2016-04" db="EMBL/GenBank/DDBJ databases">
        <authorList>
            <person name="Chen L."/>
            <person name="Zhuang W."/>
            <person name="Wang G."/>
        </authorList>
    </citation>
    <scope>NUCLEOTIDE SEQUENCE [LARGE SCALE GENOMIC DNA]</scope>
    <source>
        <strain evidence="3">208</strain>
    </source>
</reference>
<protein>
    <recommendedName>
        <fullName evidence="4">Transglutaminase-like domain-containing protein</fullName>
    </recommendedName>
</protein>
<organism evidence="2 3">
    <name type="scientific">Niastella populi</name>
    <dbReference type="NCBI Taxonomy" id="550983"/>
    <lineage>
        <taxon>Bacteria</taxon>
        <taxon>Pseudomonadati</taxon>
        <taxon>Bacteroidota</taxon>
        <taxon>Chitinophagia</taxon>
        <taxon>Chitinophagales</taxon>
        <taxon>Chitinophagaceae</taxon>
        <taxon>Niastella</taxon>
    </lineage>
</organism>
<dbReference type="AlphaFoldDB" id="A0A1V9ETE8"/>
<evidence type="ECO:0000313" key="3">
    <source>
        <dbReference type="Proteomes" id="UP000192276"/>
    </source>
</evidence>
<accession>A0A1V9ETE8</accession>
<dbReference type="STRING" id="550983.A4R26_30680"/>
<dbReference type="EMBL" id="LWBP01000227">
    <property type="protein sequence ID" value="OQP49437.1"/>
    <property type="molecule type" value="Genomic_DNA"/>
</dbReference>
<feature type="transmembrane region" description="Helical" evidence="1">
    <location>
        <begin position="12"/>
        <end position="32"/>
    </location>
</feature>
<name>A0A1V9ETE8_9BACT</name>
<proteinExistence type="predicted"/>